<sequence>MHLNRFWEKSLLKREGKIIVDEPKGKWRFDKILMNTFGLGLEQTFVVGFLLFLKNK</sequence>
<comment type="caution">
    <text evidence="2">The sequence shown here is derived from an EMBL/GenBank/DDBJ whole genome shotgun (WGS) entry which is preliminary data.</text>
</comment>
<accession>A0A327RU53</accession>
<organism evidence="2 3">
    <name type="scientific">Pedobacter cryoconitis</name>
    <dbReference type="NCBI Taxonomy" id="188932"/>
    <lineage>
        <taxon>Bacteria</taxon>
        <taxon>Pseudomonadati</taxon>
        <taxon>Bacteroidota</taxon>
        <taxon>Sphingobacteriia</taxon>
        <taxon>Sphingobacteriales</taxon>
        <taxon>Sphingobacteriaceae</taxon>
        <taxon>Pedobacter</taxon>
    </lineage>
</organism>
<name>A0A327RU53_9SPHI</name>
<dbReference type="RefSeq" id="WP_170132801.1">
    <property type="nucleotide sequence ID" value="NZ_QLLR01000082.1"/>
</dbReference>
<keyword evidence="1" id="KW-0472">Membrane</keyword>
<proteinExistence type="predicted"/>
<dbReference type="AlphaFoldDB" id="A0A327RU53"/>
<dbReference type="Proteomes" id="UP000249754">
    <property type="component" value="Unassembled WGS sequence"/>
</dbReference>
<keyword evidence="1" id="KW-1133">Transmembrane helix</keyword>
<reference evidence="2 3" key="1">
    <citation type="submission" date="2018-06" db="EMBL/GenBank/DDBJ databases">
        <title>Genomic Encyclopedia of Archaeal and Bacterial Type Strains, Phase II (KMG-II): from individual species to whole genera.</title>
        <authorList>
            <person name="Goeker M."/>
        </authorList>
    </citation>
    <scope>NUCLEOTIDE SEQUENCE [LARGE SCALE GENOMIC DNA]</scope>
    <source>
        <strain evidence="2 3">DSM 14825</strain>
    </source>
</reference>
<dbReference type="EMBL" id="QLLR01000082">
    <property type="protein sequence ID" value="RAJ19093.1"/>
    <property type="molecule type" value="Genomic_DNA"/>
</dbReference>
<protein>
    <submittedName>
        <fullName evidence="2">Uncharacterized protein</fullName>
    </submittedName>
</protein>
<evidence type="ECO:0000313" key="3">
    <source>
        <dbReference type="Proteomes" id="UP000249754"/>
    </source>
</evidence>
<gene>
    <name evidence="2" type="ORF">LY11_05326</name>
</gene>
<evidence type="ECO:0000256" key="1">
    <source>
        <dbReference type="SAM" id="Phobius"/>
    </source>
</evidence>
<feature type="transmembrane region" description="Helical" evidence="1">
    <location>
        <begin position="32"/>
        <end position="53"/>
    </location>
</feature>
<evidence type="ECO:0000313" key="2">
    <source>
        <dbReference type="EMBL" id="RAJ19093.1"/>
    </source>
</evidence>
<keyword evidence="1" id="KW-0812">Transmembrane</keyword>